<dbReference type="EMBL" id="LLYA01000170">
    <property type="protein sequence ID" value="KRR21652.1"/>
    <property type="molecule type" value="Genomic_DNA"/>
</dbReference>
<proteinExistence type="predicted"/>
<evidence type="ECO:0000313" key="1">
    <source>
        <dbReference type="EMBL" id="KRR21652.1"/>
    </source>
</evidence>
<reference evidence="1 2" key="1">
    <citation type="submission" date="2014-03" db="EMBL/GenBank/DDBJ databases">
        <title>Bradyrhizobium valentinum sp. nov., isolated from effective nodules of Lupinus mariae-josephae, a lupine endemic of basic-lime soils in Eastern Spain.</title>
        <authorList>
            <person name="Duran D."/>
            <person name="Rey L."/>
            <person name="Navarro A."/>
            <person name="Busquets A."/>
            <person name="Imperial J."/>
            <person name="Ruiz-Argueso T."/>
        </authorList>
    </citation>
    <scope>NUCLEOTIDE SEQUENCE [LARGE SCALE GENOMIC DNA]</scope>
    <source>
        <strain evidence="1 2">Ro19</strain>
    </source>
</reference>
<dbReference type="Proteomes" id="UP000052023">
    <property type="component" value="Unassembled WGS sequence"/>
</dbReference>
<gene>
    <name evidence="1" type="ORF">CQ13_06270</name>
</gene>
<comment type="caution">
    <text evidence="1">The sequence shown here is derived from an EMBL/GenBank/DDBJ whole genome shotgun (WGS) entry which is preliminary data.</text>
</comment>
<evidence type="ECO:0000313" key="2">
    <source>
        <dbReference type="Proteomes" id="UP000052023"/>
    </source>
</evidence>
<organism evidence="1 2">
    <name type="scientific">Bradyrhizobium retamae</name>
    <dbReference type="NCBI Taxonomy" id="1300035"/>
    <lineage>
        <taxon>Bacteria</taxon>
        <taxon>Pseudomonadati</taxon>
        <taxon>Pseudomonadota</taxon>
        <taxon>Alphaproteobacteria</taxon>
        <taxon>Hyphomicrobiales</taxon>
        <taxon>Nitrobacteraceae</taxon>
        <taxon>Bradyrhizobium</taxon>
    </lineage>
</organism>
<protein>
    <submittedName>
        <fullName evidence="1">Uncharacterized protein</fullName>
    </submittedName>
</protein>
<accession>A0A0R3MN47</accession>
<keyword evidence="2" id="KW-1185">Reference proteome</keyword>
<name>A0A0R3MN47_9BRAD</name>
<sequence>MELVKRIRDKLECGLHRAVEIERGLRVVGLIERAKAFGSDTDLCDALRDMALDQYRIRDFDMSKIAESKP</sequence>
<dbReference type="AlphaFoldDB" id="A0A0R3MN47"/>